<reference evidence="10 11" key="1">
    <citation type="submission" date="2018-11" db="EMBL/GenBank/DDBJ databases">
        <title>Genomic Encyclopedia of Type Strains, Phase IV (KMG-IV): sequencing the most valuable type-strain genomes for metagenomic binning, comparative biology and taxonomic classification.</title>
        <authorList>
            <person name="Goeker M."/>
        </authorList>
    </citation>
    <scope>NUCLEOTIDE SEQUENCE [LARGE SCALE GENOMIC DNA]</scope>
    <source>
        <strain evidence="10 11">DSM 100316</strain>
    </source>
</reference>
<gene>
    <name evidence="10" type="ORF">EDC56_3687</name>
</gene>
<evidence type="ECO:0000313" key="11">
    <source>
        <dbReference type="Proteomes" id="UP000275394"/>
    </source>
</evidence>
<dbReference type="PANTHER" id="PTHR39342:SF1">
    <property type="entry name" value="UPF0283 MEMBRANE PROTEIN YCJF"/>
    <property type="match status" value="1"/>
</dbReference>
<keyword evidence="3" id="KW-1003">Cell membrane</keyword>
<dbReference type="Pfam" id="PF05128">
    <property type="entry name" value="DUF697"/>
    <property type="match status" value="1"/>
</dbReference>
<comment type="similarity">
    <text evidence="2">Belongs to the UPF0283 family.</text>
</comment>
<dbReference type="InterPro" id="IPR021147">
    <property type="entry name" value="DUF697"/>
</dbReference>
<dbReference type="OrthoDB" id="958025at2"/>
<feature type="region of interest" description="Disordered" evidence="8">
    <location>
        <begin position="1"/>
        <end position="27"/>
    </location>
</feature>
<dbReference type="NCBIfam" id="TIGR01620">
    <property type="entry name" value="hyp_HI0043"/>
    <property type="match status" value="1"/>
</dbReference>
<keyword evidence="6 9" id="KW-1133">Transmembrane helix</keyword>
<name>A0A3N2DDZ6_9GAMM</name>
<evidence type="ECO:0000256" key="3">
    <source>
        <dbReference type="ARBA" id="ARBA00022475"/>
    </source>
</evidence>
<evidence type="ECO:0000256" key="7">
    <source>
        <dbReference type="ARBA" id="ARBA00023136"/>
    </source>
</evidence>
<evidence type="ECO:0000256" key="6">
    <source>
        <dbReference type="ARBA" id="ARBA00022989"/>
    </source>
</evidence>
<evidence type="ECO:0000256" key="5">
    <source>
        <dbReference type="ARBA" id="ARBA00022692"/>
    </source>
</evidence>
<evidence type="ECO:0000256" key="1">
    <source>
        <dbReference type="ARBA" id="ARBA00004429"/>
    </source>
</evidence>
<dbReference type="AlphaFoldDB" id="A0A3N2DDZ6"/>
<feature type="transmembrane region" description="Helical" evidence="9">
    <location>
        <begin position="68"/>
        <end position="85"/>
    </location>
</feature>
<feature type="transmembrane region" description="Helical" evidence="9">
    <location>
        <begin position="97"/>
        <end position="121"/>
    </location>
</feature>
<dbReference type="Proteomes" id="UP000275394">
    <property type="component" value="Unassembled WGS sequence"/>
</dbReference>
<organism evidence="10 11">
    <name type="scientific">Sinobacterium caligoides</name>
    <dbReference type="NCBI Taxonomy" id="933926"/>
    <lineage>
        <taxon>Bacteria</taxon>
        <taxon>Pseudomonadati</taxon>
        <taxon>Pseudomonadota</taxon>
        <taxon>Gammaproteobacteria</taxon>
        <taxon>Cellvibrionales</taxon>
        <taxon>Spongiibacteraceae</taxon>
        <taxon>Sinobacterium</taxon>
    </lineage>
</organism>
<dbReference type="PANTHER" id="PTHR39342">
    <property type="entry name" value="UPF0283 MEMBRANE PROTEIN YCJF"/>
    <property type="match status" value="1"/>
</dbReference>
<keyword evidence="4" id="KW-0997">Cell inner membrane</keyword>
<sequence length="349" mass="38676">MSDNKRYEFDAAEPSDAVEQRSGPEQPYEFNVDEEAVELPQAITDNHRLPRQADYRGLRLEALPIKGLKALSLSAGLLFLAVAGWELSELIRAAASWHWAAALGVAGLLAAVVACTARSLWSLRSNRQTLSDVDQLQAKSEAIHSGSDLAQCQSFVDALQAFYRDKPQAALLQECLDEMPDYYNDREVMGYLEEAFLHPLDREAEQRVAKYCLQTGVAVAASPWASMDMLLALWRSLKMIEDVGQVYGVRPSKLNRLGLLKLVLKQITFVGATEVLIDRALDELSIQSFAGKASGQIGQGMGAAIYCARIGLAAMTVSRPIEWQRVEKPRIRGLLKPLLKQLTRIFSKE</sequence>
<comment type="subcellular location">
    <subcellularLocation>
        <location evidence="1">Cell inner membrane</location>
        <topology evidence="1">Multi-pass membrane protein</topology>
    </subcellularLocation>
</comment>
<protein>
    <submittedName>
        <fullName evidence="10">Putative membrane protein</fullName>
    </submittedName>
</protein>
<keyword evidence="7 9" id="KW-0472">Membrane</keyword>
<dbReference type="GO" id="GO:0005886">
    <property type="term" value="C:plasma membrane"/>
    <property type="evidence" value="ECO:0007669"/>
    <property type="project" value="UniProtKB-SubCell"/>
</dbReference>
<evidence type="ECO:0000256" key="9">
    <source>
        <dbReference type="SAM" id="Phobius"/>
    </source>
</evidence>
<proteinExistence type="inferred from homology"/>
<evidence type="ECO:0000256" key="2">
    <source>
        <dbReference type="ARBA" id="ARBA00008255"/>
    </source>
</evidence>
<accession>A0A3N2DDZ6</accession>
<keyword evidence="11" id="KW-1185">Reference proteome</keyword>
<comment type="caution">
    <text evidence="10">The sequence shown here is derived from an EMBL/GenBank/DDBJ whole genome shotgun (WGS) entry which is preliminary data.</text>
</comment>
<evidence type="ECO:0000256" key="8">
    <source>
        <dbReference type="SAM" id="MobiDB-lite"/>
    </source>
</evidence>
<dbReference type="InterPro" id="IPR006507">
    <property type="entry name" value="UPF0283"/>
</dbReference>
<dbReference type="EMBL" id="RKHR01000008">
    <property type="protein sequence ID" value="ROR98015.1"/>
    <property type="molecule type" value="Genomic_DNA"/>
</dbReference>
<evidence type="ECO:0000256" key="4">
    <source>
        <dbReference type="ARBA" id="ARBA00022519"/>
    </source>
</evidence>
<evidence type="ECO:0000313" key="10">
    <source>
        <dbReference type="EMBL" id="ROR98015.1"/>
    </source>
</evidence>
<keyword evidence="5 9" id="KW-0812">Transmembrane</keyword>
<dbReference type="RefSeq" id="WP_123714007.1">
    <property type="nucleotide sequence ID" value="NZ_RKHR01000008.1"/>
</dbReference>